<comment type="caution">
    <text evidence="1">The sequence shown here is derived from an EMBL/GenBank/DDBJ whole genome shotgun (WGS) entry which is preliminary data.</text>
</comment>
<dbReference type="EMBL" id="APAU02000221">
    <property type="protein sequence ID" value="EUB54690.1"/>
    <property type="molecule type" value="Genomic_DNA"/>
</dbReference>
<gene>
    <name evidence="1" type="ORF">EGR_10452</name>
</gene>
<protein>
    <submittedName>
        <fullName evidence="1">Uncharacterized protein</fullName>
    </submittedName>
</protein>
<accession>W6U0P5</accession>
<name>W6U0P5_ECHGR</name>
<dbReference type="GeneID" id="36346167"/>
<dbReference type="RefSeq" id="XP_024345886.1">
    <property type="nucleotide sequence ID" value="XM_024499701.1"/>
</dbReference>
<reference evidence="1 2" key="1">
    <citation type="journal article" date="2013" name="Nat. Genet.">
        <title>The genome of the hydatid tapeworm Echinococcus granulosus.</title>
        <authorList>
            <person name="Zheng H."/>
            <person name="Zhang W."/>
            <person name="Zhang L."/>
            <person name="Zhang Z."/>
            <person name="Li J."/>
            <person name="Lu G."/>
            <person name="Zhu Y."/>
            <person name="Wang Y."/>
            <person name="Huang Y."/>
            <person name="Liu J."/>
            <person name="Kang H."/>
            <person name="Chen J."/>
            <person name="Wang L."/>
            <person name="Chen A."/>
            <person name="Yu S."/>
            <person name="Gao Z."/>
            <person name="Jin L."/>
            <person name="Gu W."/>
            <person name="Wang Z."/>
            <person name="Zhao L."/>
            <person name="Shi B."/>
            <person name="Wen H."/>
            <person name="Lin R."/>
            <person name="Jones M.K."/>
            <person name="Brejova B."/>
            <person name="Vinar T."/>
            <person name="Zhao G."/>
            <person name="McManus D.P."/>
            <person name="Chen Z."/>
            <person name="Zhou Y."/>
            <person name="Wang S."/>
        </authorList>
    </citation>
    <scope>NUCLEOTIDE SEQUENCE [LARGE SCALE GENOMIC DNA]</scope>
</reference>
<keyword evidence="2" id="KW-1185">Reference proteome</keyword>
<sequence length="77" mass="8831">MFSIPGRARPIILLKRCIPPALTKEVSCLLEMTIGDEVTKTTKSPWATYTTPFKKDKGLRLSIDFRKLMDAPEYMIR</sequence>
<dbReference type="Proteomes" id="UP000019149">
    <property type="component" value="Unassembled WGS sequence"/>
</dbReference>
<proteinExistence type="predicted"/>
<dbReference type="CTD" id="36346167"/>
<dbReference type="KEGG" id="egl:EGR_10452"/>
<organism evidence="1 2">
    <name type="scientific">Echinococcus granulosus</name>
    <name type="common">Hydatid tapeworm</name>
    <dbReference type="NCBI Taxonomy" id="6210"/>
    <lineage>
        <taxon>Eukaryota</taxon>
        <taxon>Metazoa</taxon>
        <taxon>Spiralia</taxon>
        <taxon>Lophotrochozoa</taxon>
        <taxon>Platyhelminthes</taxon>
        <taxon>Cestoda</taxon>
        <taxon>Eucestoda</taxon>
        <taxon>Cyclophyllidea</taxon>
        <taxon>Taeniidae</taxon>
        <taxon>Echinococcus</taxon>
        <taxon>Echinococcus granulosus group</taxon>
    </lineage>
</organism>
<dbReference type="Gene3D" id="3.10.10.10">
    <property type="entry name" value="HIV Type 1 Reverse Transcriptase, subunit A, domain 1"/>
    <property type="match status" value="1"/>
</dbReference>
<evidence type="ECO:0000313" key="1">
    <source>
        <dbReference type="EMBL" id="EUB54690.1"/>
    </source>
</evidence>
<dbReference type="AlphaFoldDB" id="W6U0P5"/>
<evidence type="ECO:0000313" key="2">
    <source>
        <dbReference type="Proteomes" id="UP000019149"/>
    </source>
</evidence>